<comment type="caution">
    <text evidence="1">The sequence shown here is derived from an EMBL/GenBank/DDBJ whole genome shotgun (WGS) entry which is preliminary data.</text>
</comment>
<dbReference type="PANTHER" id="PTHR19446">
    <property type="entry name" value="REVERSE TRANSCRIPTASES"/>
    <property type="match status" value="1"/>
</dbReference>
<dbReference type="Proteomes" id="UP000825935">
    <property type="component" value="Chromosome 12"/>
</dbReference>
<dbReference type="AlphaFoldDB" id="A0A8T2TI73"/>
<name>A0A8T2TI73_CERRI</name>
<evidence type="ECO:0008006" key="3">
    <source>
        <dbReference type="Google" id="ProtNLM"/>
    </source>
</evidence>
<reference evidence="1" key="1">
    <citation type="submission" date="2021-08" db="EMBL/GenBank/DDBJ databases">
        <title>WGS assembly of Ceratopteris richardii.</title>
        <authorList>
            <person name="Marchant D.B."/>
            <person name="Chen G."/>
            <person name="Jenkins J."/>
            <person name="Shu S."/>
            <person name="Leebens-Mack J."/>
            <person name="Grimwood J."/>
            <person name="Schmutz J."/>
            <person name="Soltis P."/>
            <person name="Soltis D."/>
            <person name="Chen Z.-H."/>
        </authorList>
    </citation>
    <scope>NUCLEOTIDE SEQUENCE</scope>
    <source>
        <strain evidence="1">Whitten #5841</strain>
        <tissue evidence="1">Leaf</tissue>
    </source>
</reference>
<gene>
    <name evidence="1" type="ORF">KP509_12G037700</name>
</gene>
<dbReference type="OrthoDB" id="1938551at2759"/>
<evidence type="ECO:0000313" key="2">
    <source>
        <dbReference type="Proteomes" id="UP000825935"/>
    </source>
</evidence>
<proteinExistence type="predicted"/>
<keyword evidence="2" id="KW-1185">Reference proteome</keyword>
<accession>A0A8T2TI73</accession>
<protein>
    <recommendedName>
        <fullName evidence="3">Reverse transcriptase</fullName>
    </recommendedName>
</protein>
<dbReference type="EMBL" id="CM035417">
    <property type="protein sequence ID" value="KAH7423061.1"/>
    <property type="molecule type" value="Genomic_DNA"/>
</dbReference>
<sequence>MSRLDRCYYSHVSTLNAASTIWVDAIMLLSDHNPILISFCESDWNSSILDKLGRSPLRLNHSWLQTSLFRARVEKLIQQALALKSSACMKWEFLVIHIQDVIRECGKYFANILRTSRVGAEHLIVLMSEKVDSGELLSENDYARLCDAYRCLHLIESNAIQSSKVRARCTEVNDLHANSECFFDFLRTKRAKSTISLLQFDGQTLRDGNSIADACTQHFGKLFAATYAMGDAWFSSLQESLAHTPHVLDSRTADICEKPIREEEVFLALGSLKNGKAPGMDGLTKEFILSFWSSLKILTLDVCNEIWRDQKMPYSFKLGKIKLIPKVDVPKQMEDRRPITMMSIIYKIFAKIFALS</sequence>
<evidence type="ECO:0000313" key="1">
    <source>
        <dbReference type="EMBL" id="KAH7423061.1"/>
    </source>
</evidence>
<organism evidence="1 2">
    <name type="scientific">Ceratopteris richardii</name>
    <name type="common">Triangle waterfern</name>
    <dbReference type="NCBI Taxonomy" id="49495"/>
    <lineage>
        <taxon>Eukaryota</taxon>
        <taxon>Viridiplantae</taxon>
        <taxon>Streptophyta</taxon>
        <taxon>Embryophyta</taxon>
        <taxon>Tracheophyta</taxon>
        <taxon>Polypodiopsida</taxon>
        <taxon>Polypodiidae</taxon>
        <taxon>Polypodiales</taxon>
        <taxon>Pteridineae</taxon>
        <taxon>Pteridaceae</taxon>
        <taxon>Parkerioideae</taxon>
        <taxon>Ceratopteris</taxon>
    </lineage>
</organism>